<feature type="domain" description="RING-type" evidence="11">
    <location>
        <begin position="7"/>
        <end position="48"/>
    </location>
</feature>
<dbReference type="PANTHER" id="PTHR25462:SF229">
    <property type="entry name" value="TRANSCRIPTION INTERMEDIARY FACTOR 1-BETA"/>
    <property type="match status" value="1"/>
</dbReference>
<feature type="compositionally biased region" description="Polar residues" evidence="9">
    <location>
        <begin position="391"/>
        <end position="402"/>
    </location>
</feature>
<dbReference type="GO" id="GO:0061630">
    <property type="term" value="F:ubiquitin protein ligase activity"/>
    <property type="evidence" value="ECO:0007669"/>
    <property type="project" value="TreeGrafter"/>
</dbReference>
<evidence type="ECO:0000256" key="1">
    <source>
        <dbReference type="ARBA" id="ARBA00008649"/>
    </source>
</evidence>
<feature type="compositionally biased region" description="Polar residues" evidence="9">
    <location>
        <begin position="269"/>
        <end position="283"/>
    </location>
</feature>
<keyword evidence="2 8" id="KW-0728">SH3 domain</keyword>
<sequence length="505" mass="55011">MFVLQECSICFEDFDAERQPHSIPCGHVFCHPCLESLVSSSPQCPNCRVSYSSASIRKVICTLQEEESGGQANAAQESEAETLMWQAIQSAIETPQDLKQRKSVVQNNPEDAMLAAGMPKNVLTALAMMRFLVQVEEKNSSLKDKLNTSWAVEESLRDQISRLEAKLSLAGTNTCPSSEHFKLLLTDVRQLQSAVEAINKNTSEVARHLSAKSDPPTPRERPIETPERRPEVPISPSAPVPVPEPVQAPILRKQGSRPGILRKSPPQDPSSSTVASPVESPTVSRFGLGFGNPPRQEPSGPSHHRYPSTPTPARQLMSPPMTPAVLPEPLDGLPLFGQTSHINRWKTVNVQPNNAGNGSTSTEQVSHPQSPPMSRHLSMTVVPTLPRTQITHLSMPTPSIPNFAQPRPAPTPTPTQPPSYQSTSAPLSGTSNPAPAPTPKPQSRPQTLTAVFDFSSNSSTELPLKIGQKLYLLPESDTNKEWIWCRDENGKTGYAPKSYVKIDGA</sequence>
<dbReference type="PANTHER" id="PTHR25462">
    <property type="entry name" value="BONUS, ISOFORM C-RELATED"/>
    <property type="match status" value="1"/>
</dbReference>
<protein>
    <recommendedName>
        <fullName evidence="14">SH3 domain-containing protein</fullName>
    </recommendedName>
</protein>
<feature type="compositionally biased region" description="Polar residues" evidence="9">
    <location>
        <begin position="349"/>
        <end position="368"/>
    </location>
</feature>
<evidence type="ECO:0000313" key="13">
    <source>
        <dbReference type="Proteomes" id="UP000663853"/>
    </source>
</evidence>
<dbReference type="Gene3D" id="3.30.40.10">
    <property type="entry name" value="Zinc/RING finger domain, C3HC4 (zinc finger)"/>
    <property type="match status" value="1"/>
</dbReference>
<dbReference type="InterPro" id="IPR036028">
    <property type="entry name" value="SH3-like_dom_sf"/>
</dbReference>
<evidence type="ECO:0000259" key="10">
    <source>
        <dbReference type="PROSITE" id="PS50002"/>
    </source>
</evidence>
<dbReference type="AlphaFoldDB" id="A0A8H3H6M3"/>
<keyword evidence="4 7" id="KW-0863">Zinc-finger</keyword>
<organism evidence="12 13">
    <name type="scientific">Rhizoctonia solani</name>
    <dbReference type="NCBI Taxonomy" id="456999"/>
    <lineage>
        <taxon>Eukaryota</taxon>
        <taxon>Fungi</taxon>
        <taxon>Dikarya</taxon>
        <taxon>Basidiomycota</taxon>
        <taxon>Agaricomycotina</taxon>
        <taxon>Agaricomycetes</taxon>
        <taxon>Cantharellales</taxon>
        <taxon>Ceratobasidiaceae</taxon>
        <taxon>Rhizoctonia</taxon>
    </lineage>
</organism>
<evidence type="ECO:0000256" key="9">
    <source>
        <dbReference type="SAM" id="MobiDB-lite"/>
    </source>
</evidence>
<dbReference type="SMART" id="SM00184">
    <property type="entry name" value="RING"/>
    <property type="match status" value="1"/>
</dbReference>
<dbReference type="Proteomes" id="UP000663853">
    <property type="component" value="Unassembled WGS sequence"/>
</dbReference>
<name>A0A8H3H6M3_9AGAM</name>
<dbReference type="InterPro" id="IPR017907">
    <property type="entry name" value="Znf_RING_CS"/>
</dbReference>
<evidence type="ECO:0008006" key="14">
    <source>
        <dbReference type="Google" id="ProtNLM"/>
    </source>
</evidence>
<dbReference type="Gene3D" id="2.30.30.40">
    <property type="entry name" value="SH3 Domains"/>
    <property type="match status" value="1"/>
</dbReference>
<feature type="compositionally biased region" description="Basic and acidic residues" evidence="9">
    <location>
        <begin position="217"/>
        <end position="231"/>
    </location>
</feature>
<dbReference type="PROSITE" id="PS50002">
    <property type="entry name" value="SH3"/>
    <property type="match status" value="1"/>
</dbReference>
<reference evidence="12" key="1">
    <citation type="submission" date="2021-01" db="EMBL/GenBank/DDBJ databases">
        <authorList>
            <person name="Kaushik A."/>
        </authorList>
    </citation>
    <scope>NUCLEOTIDE SEQUENCE</scope>
    <source>
        <strain evidence="12">AG6-10EEA</strain>
    </source>
</reference>
<dbReference type="Pfam" id="PF13639">
    <property type="entry name" value="zf-RING_2"/>
    <property type="match status" value="1"/>
</dbReference>
<feature type="compositionally biased region" description="Pro residues" evidence="9">
    <location>
        <begin position="407"/>
        <end position="417"/>
    </location>
</feature>
<dbReference type="SMART" id="SM00326">
    <property type="entry name" value="SH3"/>
    <property type="match status" value="1"/>
</dbReference>
<feature type="region of interest" description="Disordered" evidence="9">
    <location>
        <begin position="202"/>
        <end position="332"/>
    </location>
</feature>
<dbReference type="Pfam" id="PF14604">
    <property type="entry name" value="SH3_9"/>
    <property type="match status" value="1"/>
</dbReference>
<dbReference type="EMBL" id="CAJMXA010002560">
    <property type="protein sequence ID" value="CAE6483852.1"/>
    <property type="molecule type" value="Genomic_DNA"/>
</dbReference>
<dbReference type="InterPro" id="IPR013083">
    <property type="entry name" value="Znf_RING/FYVE/PHD"/>
</dbReference>
<evidence type="ECO:0000256" key="7">
    <source>
        <dbReference type="PROSITE-ProRule" id="PRU00175"/>
    </source>
</evidence>
<evidence type="ECO:0000256" key="6">
    <source>
        <dbReference type="ARBA" id="ARBA00022843"/>
    </source>
</evidence>
<gene>
    <name evidence="12" type="ORF">RDB_LOCUS92998</name>
</gene>
<dbReference type="GO" id="GO:0008270">
    <property type="term" value="F:zinc ion binding"/>
    <property type="evidence" value="ECO:0007669"/>
    <property type="project" value="UniProtKB-KW"/>
</dbReference>
<feature type="domain" description="SH3" evidence="10">
    <location>
        <begin position="443"/>
        <end position="505"/>
    </location>
</feature>
<keyword evidence="3" id="KW-0479">Metal-binding</keyword>
<evidence type="ECO:0000256" key="5">
    <source>
        <dbReference type="ARBA" id="ARBA00022833"/>
    </source>
</evidence>
<dbReference type="InterPro" id="IPR047153">
    <property type="entry name" value="TRIM45/56/19-like"/>
</dbReference>
<proteinExistence type="inferred from homology"/>
<feature type="compositionally biased region" description="Pro residues" evidence="9">
    <location>
        <begin position="236"/>
        <end position="246"/>
    </location>
</feature>
<evidence type="ECO:0000259" key="11">
    <source>
        <dbReference type="PROSITE" id="PS50089"/>
    </source>
</evidence>
<comment type="similarity">
    <text evidence="1">Belongs to the SH3RF family.</text>
</comment>
<dbReference type="InterPro" id="IPR001841">
    <property type="entry name" value="Znf_RING"/>
</dbReference>
<evidence type="ECO:0000256" key="4">
    <source>
        <dbReference type="ARBA" id="ARBA00022771"/>
    </source>
</evidence>
<evidence type="ECO:0000256" key="3">
    <source>
        <dbReference type="ARBA" id="ARBA00022723"/>
    </source>
</evidence>
<feature type="region of interest" description="Disordered" evidence="9">
    <location>
        <begin position="349"/>
        <end position="375"/>
    </location>
</feature>
<dbReference type="CDD" id="cd00174">
    <property type="entry name" value="SH3"/>
    <property type="match status" value="1"/>
</dbReference>
<dbReference type="InterPro" id="IPR001452">
    <property type="entry name" value="SH3_domain"/>
</dbReference>
<keyword evidence="6" id="KW-0832">Ubl conjugation</keyword>
<evidence type="ECO:0000256" key="2">
    <source>
        <dbReference type="ARBA" id="ARBA00022443"/>
    </source>
</evidence>
<comment type="caution">
    <text evidence="12">The sequence shown here is derived from an EMBL/GenBank/DDBJ whole genome shotgun (WGS) entry which is preliminary data.</text>
</comment>
<dbReference type="GO" id="GO:0006513">
    <property type="term" value="P:protein monoubiquitination"/>
    <property type="evidence" value="ECO:0007669"/>
    <property type="project" value="TreeGrafter"/>
</dbReference>
<dbReference type="PROSITE" id="PS00518">
    <property type="entry name" value="ZF_RING_1"/>
    <property type="match status" value="1"/>
</dbReference>
<dbReference type="SUPFAM" id="SSF57850">
    <property type="entry name" value="RING/U-box"/>
    <property type="match status" value="1"/>
</dbReference>
<keyword evidence="5" id="KW-0862">Zinc</keyword>
<evidence type="ECO:0000313" key="12">
    <source>
        <dbReference type="EMBL" id="CAE6483852.1"/>
    </source>
</evidence>
<dbReference type="PROSITE" id="PS50089">
    <property type="entry name" value="ZF_RING_2"/>
    <property type="match status" value="1"/>
</dbReference>
<dbReference type="SUPFAM" id="SSF50044">
    <property type="entry name" value="SH3-domain"/>
    <property type="match status" value="1"/>
</dbReference>
<feature type="region of interest" description="Disordered" evidence="9">
    <location>
        <begin position="391"/>
        <end position="445"/>
    </location>
</feature>
<accession>A0A8H3H6M3</accession>
<evidence type="ECO:0000256" key="8">
    <source>
        <dbReference type="PROSITE-ProRule" id="PRU00192"/>
    </source>
</evidence>